<proteinExistence type="predicted"/>
<sequence>MYALIVPAAAPFVLLATVMGLSWWEEHVLPPAEPTEAPVQTPITPAVPAVLPQPVRPHEPLTSEVAGR</sequence>
<dbReference type="KEGG" id="salf:SMD44_06916"/>
<reference evidence="2 3" key="1">
    <citation type="submission" date="2017-05" db="EMBL/GenBank/DDBJ databases">
        <title>Streptomyces alboflavus Genome sequencing and assembly.</title>
        <authorList>
            <person name="Wang Y."/>
            <person name="Du B."/>
            <person name="Ding Y."/>
            <person name="Liu H."/>
            <person name="Hou Q."/>
            <person name="Liu K."/>
            <person name="Wang C."/>
            <person name="Yao L."/>
        </authorList>
    </citation>
    <scope>NUCLEOTIDE SEQUENCE [LARGE SCALE GENOMIC DNA]</scope>
    <source>
        <strain evidence="2 3">MDJK44</strain>
    </source>
</reference>
<organism evidence="2 3">
    <name type="scientific">Streptomyces alboflavus</name>
    <dbReference type="NCBI Taxonomy" id="67267"/>
    <lineage>
        <taxon>Bacteria</taxon>
        <taxon>Bacillati</taxon>
        <taxon>Actinomycetota</taxon>
        <taxon>Actinomycetes</taxon>
        <taxon>Kitasatosporales</taxon>
        <taxon>Streptomycetaceae</taxon>
        <taxon>Streptomyces</taxon>
    </lineage>
</organism>
<dbReference type="Proteomes" id="UP000195880">
    <property type="component" value="Chromosome"/>
</dbReference>
<keyword evidence="3" id="KW-1185">Reference proteome</keyword>
<evidence type="ECO:0000256" key="1">
    <source>
        <dbReference type="SAM" id="MobiDB-lite"/>
    </source>
</evidence>
<name>A0A1Z1WLW7_9ACTN</name>
<evidence type="ECO:0000313" key="2">
    <source>
        <dbReference type="EMBL" id="ARX87435.1"/>
    </source>
</evidence>
<gene>
    <name evidence="2" type="ORF">SMD44_06916</name>
</gene>
<feature type="compositionally biased region" description="Basic and acidic residues" evidence="1">
    <location>
        <begin position="56"/>
        <end position="68"/>
    </location>
</feature>
<protein>
    <submittedName>
        <fullName evidence="2">Uncharacterized protein</fullName>
    </submittedName>
</protein>
<accession>A0A1Z1WLW7</accession>
<dbReference type="AlphaFoldDB" id="A0A1Z1WLW7"/>
<dbReference type="EMBL" id="CP021748">
    <property type="protein sequence ID" value="ARX87435.1"/>
    <property type="molecule type" value="Genomic_DNA"/>
</dbReference>
<feature type="region of interest" description="Disordered" evidence="1">
    <location>
        <begin position="48"/>
        <end position="68"/>
    </location>
</feature>
<evidence type="ECO:0000313" key="3">
    <source>
        <dbReference type="Proteomes" id="UP000195880"/>
    </source>
</evidence>